<organism evidence="2 3">
    <name type="scientific">Gryllotalpicola reticulitermitis</name>
    <dbReference type="NCBI Taxonomy" id="1184153"/>
    <lineage>
        <taxon>Bacteria</taxon>
        <taxon>Bacillati</taxon>
        <taxon>Actinomycetota</taxon>
        <taxon>Actinomycetes</taxon>
        <taxon>Micrococcales</taxon>
        <taxon>Microbacteriaceae</taxon>
        <taxon>Gryllotalpicola</taxon>
    </lineage>
</organism>
<keyword evidence="2" id="KW-0238">DNA-binding</keyword>
<evidence type="ECO:0000259" key="1">
    <source>
        <dbReference type="SMART" id="SM00966"/>
    </source>
</evidence>
<comment type="caution">
    <text evidence="2">The sequence shown here is derived from an EMBL/GenBank/DDBJ whole genome shotgun (WGS) entry which is preliminary data.</text>
</comment>
<dbReference type="InterPro" id="IPR007159">
    <property type="entry name" value="SpoVT-AbrB_dom"/>
</dbReference>
<proteinExistence type="predicted"/>
<dbReference type="Gene3D" id="2.10.260.10">
    <property type="match status" value="1"/>
</dbReference>
<evidence type="ECO:0000313" key="3">
    <source>
        <dbReference type="Proteomes" id="UP001595900"/>
    </source>
</evidence>
<dbReference type="SUPFAM" id="SSF89447">
    <property type="entry name" value="AbrB/MazE/MraZ-like"/>
    <property type="match status" value="1"/>
</dbReference>
<dbReference type="Pfam" id="PF04014">
    <property type="entry name" value="MazE_antitoxin"/>
    <property type="match status" value="1"/>
</dbReference>
<accession>A0ABV8Q9C5</accession>
<dbReference type="RefSeq" id="WP_390229123.1">
    <property type="nucleotide sequence ID" value="NZ_JBHSCN010000005.1"/>
</dbReference>
<reference evidence="3" key="1">
    <citation type="journal article" date="2019" name="Int. J. Syst. Evol. Microbiol.">
        <title>The Global Catalogue of Microorganisms (GCM) 10K type strain sequencing project: providing services to taxonomists for standard genome sequencing and annotation.</title>
        <authorList>
            <consortium name="The Broad Institute Genomics Platform"/>
            <consortium name="The Broad Institute Genome Sequencing Center for Infectious Disease"/>
            <person name="Wu L."/>
            <person name="Ma J."/>
        </authorList>
    </citation>
    <scope>NUCLEOTIDE SEQUENCE [LARGE SCALE GENOMIC DNA]</scope>
    <source>
        <strain evidence="3">CGMCC 1.10363</strain>
    </source>
</reference>
<keyword evidence="3" id="KW-1185">Reference proteome</keyword>
<gene>
    <name evidence="2" type="ORF">ACFOYW_11790</name>
</gene>
<dbReference type="GO" id="GO:0003677">
    <property type="term" value="F:DNA binding"/>
    <property type="evidence" value="ECO:0007669"/>
    <property type="project" value="UniProtKB-KW"/>
</dbReference>
<feature type="domain" description="SpoVT-AbrB" evidence="1">
    <location>
        <begin position="7"/>
        <end position="52"/>
    </location>
</feature>
<dbReference type="SMART" id="SM00966">
    <property type="entry name" value="SpoVT_AbrB"/>
    <property type="match status" value="1"/>
</dbReference>
<dbReference type="NCBIfam" id="TIGR01439">
    <property type="entry name" value="lp_hng_hel_AbrB"/>
    <property type="match status" value="1"/>
</dbReference>
<protein>
    <submittedName>
        <fullName evidence="2">AbrB/MazE/SpoVT family DNA-binding domain-containing protein</fullName>
    </submittedName>
</protein>
<name>A0ABV8Q9C5_9MICO</name>
<dbReference type="InterPro" id="IPR037914">
    <property type="entry name" value="SpoVT-AbrB_sf"/>
</dbReference>
<evidence type="ECO:0000313" key="2">
    <source>
        <dbReference type="EMBL" id="MFC4244056.1"/>
    </source>
</evidence>
<sequence>MSGTFSMTVGNKGRIVLPADVRARHDWAEGTTLIALETDDGIEILDRAHALKLVRAQFAETDVVSELIAERHAEAARDSASES</sequence>
<dbReference type="EMBL" id="JBHSCN010000005">
    <property type="protein sequence ID" value="MFC4244056.1"/>
    <property type="molecule type" value="Genomic_DNA"/>
</dbReference>
<dbReference type="Proteomes" id="UP001595900">
    <property type="component" value="Unassembled WGS sequence"/>
</dbReference>